<keyword evidence="5" id="KW-0732">Signal</keyword>
<dbReference type="PANTHER" id="PTHR30203">
    <property type="entry name" value="OUTER MEMBRANE CATION EFFLUX PROTEIN"/>
    <property type="match status" value="1"/>
</dbReference>
<sequence>MRRLATLVMVAGLSGCASIPDLGPRPEPAQPGTFSSSRSLAGTAQDWPNDEWWRSFEDSQLDTLVNEALRDSPTIEQAAARIRMAGAQVELARAALLPSIGATVTGRESRITQSIGLPTDGDWHWLVAGLGSLSYDLDLWGKNRKALRATVSERQAVEADDATARLALASAVATTYVDFAQLLVRQDVATDAVRIRRATRDLVARRFDAGIEPRTSLEQAQGGVETAEAQLAAINEAIGLSRNALAALVGAGPDRGLSIQSPALRTRRADTLPANIPVELIGRNPMVVSARWRVEAAAERIGVARAGFYPNVNISGLIGLASFGLDNLFKSDSVIGSFGPAISLPIFQGGRLSARYRGARGDYDAAVATYNETLLQALHQAADAATSLRALHERVDRTNAAVARQEAAYSLANMRYEGGLSDYQSVLISEDALLTAREQAAALRLRGFILDIALAKALGGGFKAAVPASDSNS</sequence>
<evidence type="ECO:0000256" key="9">
    <source>
        <dbReference type="RuleBase" id="RU362097"/>
    </source>
</evidence>
<protein>
    <submittedName>
        <fullName evidence="11">Multidrug transporter</fullName>
    </submittedName>
</protein>
<proteinExistence type="inferred from homology"/>
<dbReference type="Pfam" id="PF02321">
    <property type="entry name" value="OEP"/>
    <property type="match status" value="2"/>
</dbReference>
<evidence type="ECO:0000256" key="7">
    <source>
        <dbReference type="ARBA" id="ARBA00023139"/>
    </source>
</evidence>
<dbReference type="OrthoDB" id="9783100at2"/>
<dbReference type="PANTHER" id="PTHR30203:SF20">
    <property type="entry name" value="MULTIDRUG RESISTANCE OUTER MEMBRANE PROTEIN MDTP-RELATED"/>
    <property type="match status" value="1"/>
</dbReference>
<dbReference type="GO" id="GO:0015562">
    <property type="term" value="F:efflux transmembrane transporter activity"/>
    <property type="evidence" value="ECO:0007669"/>
    <property type="project" value="InterPro"/>
</dbReference>
<dbReference type="Proteomes" id="UP000182063">
    <property type="component" value="Plasmid pHSL1"/>
</dbReference>
<dbReference type="GO" id="GO:0005886">
    <property type="term" value="C:plasma membrane"/>
    <property type="evidence" value="ECO:0007669"/>
    <property type="project" value="UniProtKB-SubCell"/>
</dbReference>
<evidence type="ECO:0000256" key="10">
    <source>
        <dbReference type="SAM" id="MobiDB-lite"/>
    </source>
</evidence>
<evidence type="ECO:0000256" key="8">
    <source>
        <dbReference type="ARBA" id="ARBA00023288"/>
    </source>
</evidence>
<evidence type="ECO:0000313" key="11">
    <source>
        <dbReference type="EMBL" id="API61282.1"/>
    </source>
</evidence>
<keyword evidence="12" id="KW-1185">Reference proteome</keyword>
<accession>A0A1L4A087</accession>
<comment type="similarity">
    <text evidence="2 9">Belongs to the outer membrane factor (OMF) (TC 1.B.17) family.</text>
</comment>
<evidence type="ECO:0000256" key="5">
    <source>
        <dbReference type="ARBA" id="ARBA00022729"/>
    </source>
</evidence>
<comment type="subcellular location">
    <subcellularLocation>
        <location evidence="9">Cell membrane</location>
        <topology evidence="9">Lipid-anchor</topology>
    </subcellularLocation>
    <subcellularLocation>
        <location evidence="1">Membrane</location>
    </subcellularLocation>
</comment>
<dbReference type="Gene3D" id="2.20.200.10">
    <property type="entry name" value="Outer membrane efflux proteins (OEP)"/>
    <property type="match status" value="1"/>
</dbReference>
<evidence type="ECO:0000313" key="12">
    <source>
        <dbReference type="Proteomes" id="UP000182063"/>
    </source>
</evidence>
<gene>
    <name evidence="11" type="ORF">BSL82_17680</name>
</gene>
<keyword evidence="7 9" id="KW-0564">Palmitate</keyword>
<evidence type="ECO:0000256" key="1">
    <source>
        <dbReference type="ARBA" id="ARBA00004370"/>
    </source>
</evidence>
<keyword evidence="3 9" id="KW-1134">Transmembrane beta strand</keyword>
<reference evidence="11 12" key="1">
    <citation type="submission" date="2016-11" db="EMBL/GenBank/DDBJ databases">
        <title>Complete Genome Sequence of alachlor-degrading Sphingomonas sp. strain JJ-A5.</title>
        <authorList>
            <person name="Lee H."/>
            <person name="Ka J.-O."/>
        </authorList>
    </citation>
    <scope>NUCLEOTIDE SEQUENCE [LARGE SCALE GENOMIC DNA]</scope>
    <source>
        <strain evidence="11 12">JJ-A5</strain>
        <plasmid evidence="12">phsl1</plasmid>
    </source>
</reference>
<geneLocation type="plasmid" evidence="12">
    <name>phsl1</name>
</geneLocation>
<dbReference type="Gene3D" id="1.20.1600.10">
    <property type="entry name" value="Outer membrane efflux proteins (OEP)"/>
    <property type="match status" value="1"/>
</dbReference>
<feature type="compositionally biased region" description="Polar residues" evidence="10">
    <location>
        <begin position="32"/>
        <end position="42"/>
    </location>
</feature>
<dbReference type="NCBIfam" id="TIGR01845">
    <property type="entry name" value="outer_NodT"/>
    <property type="match status" value="1"/>
</dbReference>
<evidence type="ECO:0000256" key="2">
    <source>
        <dbReference type="ARBA" id="ARBA00007613"/>
    </source>
</evidence>
<dbReference type="InterPro" id="IPR010131">
    <property type="entry name" value="MdtP/NodT-like"/>
</dbReference>
<dbReference type="EMBL" id="CP018222">
    <property type="protein sequence ID" value="API61282.1"/>
    <property type="molecule type" value="Genomic_DNA"/>
</dbReference>
<dbReference type="SUPFAM" id="SSF56954">
    <property type="entry name" value="Outer membrane efflux proteins (OEP)"/>
    <property type="match status" value="1"/>
</dbReference>
<dbReference type="RefSeq" id="WP_072598911.1">
    <property type="nucleotide sequence ID" value="NZ_CP018222.1"/>
</dbReference>
<dbReference type="AlphaFoldDB" id="A0A1L4A087"/>
<keyword evidence="11" id="KW-0614">Plasmid</keyword>
<dbReference type="InterPro" id="IPR003423">
    <property type="entry name" value="OMP_efflux"/>
</dbReference>
<evidence type="ECO:0000256" key="6">
    <source>
        <dbReference type="ARBA" id="ARBA00023136"/>
    </source>
</evidence>
<dbReference type="KEGG" id="sphj:BSL82_17680"/>
<keyword evidence="8 9" id="KW-0449">Lipoprotein</keyword>
<evidence type="ECO:0000256" key="3">
    <source>
        <dbReference type="ARBA" id="ARBA00022452"/>
    </source>
</evidence>
<name>A0A1L4A087_9SPHN</name>
<dbReference type="PROSITE" id="PS51257">
    <property type="entry name" value="PROKAR_LIPOPROTEIN"/>
    <property type="match status" value="1"/>
</dbReference>
<organism evidence="11 12">
    <name type="scientific">Tardibacter chloracetimidivorans</name>
    <dbReference type="NCBI Taxonomy" id="1921510"/>
    <lineage>
        <taxon>Bacteria</taxon>
        <taxon>Pseudomonadati</taxon>
        <taxon>Pseudomonadota</taxon>
        <taxon>Alphaproteobacteria</taxon>
        <taxon>Sphingomonadales</taxon>
        <taxon>Sphingomonadaceae</taxon>
        <taxon>Tardibacter</taxon>
    </lineage>
</organism>
<evidence type="ECO:0000256" key="4">
    <source>
        <dbReference type="ARBA" id="ARBA00022692"/>
    </source>
</evidence>
<feature type="region of interest" description="Disordered" evidence="10">
    <location>
        <begin position="20"/>
        <end position="43"/>
    </location>
</feature>
<keyword evidence="6 9" id="KW-0472">Membrane</keyword>
<keyword evidence="4 9" id="KW-0812">Transmembrane</keyword>